<dbReference type="EMBL" id="FUYM01000006">
    <property type="protein sequence ID" value="SKB78423.1"/>
    <property type="molecule type" value="Genomic_DNA"/>
</dbReference>
<evidence type="ECO:0000256" key="1">
    <source>
        <dbReference type="SAM" id="SignalP"/>
    </source>
</evidence>
<organism evidence="2 3">
    <name type="scientific">Rhizorhabdus histidinilytica</name>
    <dbReference type="NCBI Taxonomy" id="439228"/>
    <lineage>
        <taxon>Bacteria</taxon>
        <taxon>Pseudomonadati</taxon>
        <taxon>Pseudomonadota</taxon>
        <taxon>Alphaproteobacteria</taxon>
        <taxon>Sphingomonadales</taxon>
        <taxon>Sphingomonadaceae</taxon>
        <taxon>Rhizorhabdus</taxon>
    </lineage>
</organism>
<feature type="signal peptide" evidence="1">
    <location>
        <begin position="1"/>
        <end position="19"/>
    </location>
</feature>
<feature type="chain" id="PRO_5010564075" description="Lipoprotein" evidence="1">
    <location>
        <begin position="20"/>
        <end position="126"/>
    </location>
</feature>
<dbReference type="AlphaFoldDB" id="A0A1T5E3S5"/>
<dbReference type="RefSeq" id="WP_079648902.1">
    <property type="nucleotide sequence ID" value="NZ_FUYM01000006.1"/>
</dbReference>
<gene>
    <name evidence="2" type="ORF">SAMN06295920_106142</name>
</gene>
<name>A0A1T5E3S5_9SPHN</name>
<keyword evidence="1" id="KW-0732">Signal</keyword>
<protein>
    <recommendedName>
        <fullName evidence="4">Lipoprotein</fullName>
    </recommendedName>
</protein>
<dbReference type="OrthoDB" id="8482143at2"/>
<reference evidence="3" key="1">
    <citation type="submission" date="2017-02" db="EMBL/GenBank/DDBJ databases">
        <authorList>
            <person name="Varghese N."/>
            <person name="Submissions S."/>
        </authorList>
    </citation>
    <scope>NUCLEOTIDE SEQUENCE [LARGE SCALE GENOMIC DNA]</scope>
    <source>
        <strain evidence="3">UM2</strain>
    </source>
</reference>
<dbReference type="Proteomes" id="UP000189818">
    <property type="component" value="Unassembled WGS sequence"/>
</dbReference>
<keyword evidence="3" id="KW-1185">Reference proteome</keyword>
<evidence type="ECO:0000313" key="3">
    <source>
        <dbReference type="Proteomes" id="UP000189818"/>
    </source>
</evidence>
<sequence length="126" mass="13328">MTLLRSVRLLPLAPAALLAACGPSGQVPVVSAPPPPVRAEAGLDRVLGKDARALISLFGVPDQDVREEPARKLQYASGVCVLDAYLYPPGPGREPVVTHVDARLPTGEDIDRASCIAALSRRKEAR</sequence>
<accession>A0A1T5E3S5</accession>
<dbReference type="PROSITE" id="PS51257">
    <property type="entry name" value="PROKAR_LIPOPROTEIN"/>
    <property type="match status" value="1"/>
</dbReference>
<proteinExistence type="predicted"/>
<evidence type="ECO:0008006" key="4">
    <source>
        <dbReference type="Google" id="ProtNLM"/>
    </source>
</evidence>
<dbReference type="STRING" id="439228.SAMN06295920_106142"/>
<evidence type="ECO:0000313" key="2">
    <source>
        <dbReference type="EMBL" id="SKB78423.1"/>
    </source>
</evidence>